<name>A0A2S8BJ06_9MYCO</name>
<reference evidence="1 2" key="1">
    <citation type="journal article" date="2017" name="Int. J. Syst. Evol. Microbiol.">
        <title>Mycobacterium talmoniae sp. nov., a slowly growing mycobacterium isolated from human respiratory samples.</title>
        <authorList>
            <person name="Davidson R.M."/>
            <person name="DeGroote M.A."/>
            <person name="Marola J.L."/>
            <person name="Buss S."/>
            <person name="Jones V."/>
            <person name="McNeil M.R."/>
            <person name="Freifeld A.G."/>
            <person name="Elaine Epperson L."/>
            <person name="Hasan N.A."/>
            <person name="Jackson M."/>
            <person name="Iwen P.C."/>
            <person name="Salfinger M."/>
            <person name="Strong M."/>
        </authorList>
    </citation>
    <scope>NUCLEOTIDE SEQUENCE [LARGE SCALE GENOMIC DNA]</scope>
    <source>
        <strain evidence="1 2">ATCC BAA-2683</strain>
    </source>
</reference>
<accession>A0A2S8BJ06</accession>
<dbReference type="AlphaFoldDB" id="A0A2S8BJ06"/>
<dbReference type="EMBL" id="PPEA01000460">
    <property type="protein sequence ID" value="PQM46598.1"/>
    <property type="molecule type" value="Genomic_DNA"/>
</dbReference>
<evidence type="ECO:0000313" key="1">
    <source>
        <dbReference type="EMBL" id="PQM46598.1"/>
    </source>
</evidence>
<organism evidence="1 2">
    <name type="scientific">Mycobacterium talmoniae</name>
    <dbReference type="NCBI Taxonomy" id="1858794"/>
    <lineage>
        <taxon>Bacteria</taxon>
        <taxon>Bacillati</taxon>
        <taxon>Actinomycetota</taxon>
        <taxon>Actinomycetes</taxon>
        <taxon>Mycobacteriales</taxon>
        <taxon>Mycobacteriaceae</taxon>
        <taxon>Mycobacterium</taxon>
    </lineage>
</organism>
<dbReference type="Proteomes" id="UP000238296">
    <property type="component" value="Unassembled WGS sequence"/>
</dbReference>
<sequence length="88" mass="9430">MVRTVSKAKTAGLAEGRRLTQAVGLGSSDRKTQKAVRALLTGYLLYTLAGDKTYREFADPDAQLPRTEAVDVTAPPIGLEDKIAALLK</sequence>
<comment type="caution">
    <text evidence="1">The sequence shown here is derived from an EMBL/GenBank/DDBJ whole genome shotgun (WGS) entry which is preliminary data.</text>
</comment>
<evidence type="ECO:0000313" key="2">
    <source>
        <dbReference type="Proteomes" id="UP000238296"/>
    </source>
</evidence>
<protein>
    <submittedName>
        <fullName evidence="1">Uncharacterized protein</fullName>
    </submittedName>
</protein>
<gene>
    <name evidence="1" type="ORF">C1Y40_03228</name>
</gene>
<proteinExistence type="predicted"/>